<feature type="compositionally biased region" description="Pro residues" evidence="1">
    <location>
        <begin position="127"/>
        <end position="138"/>
    </location>
</feature>
<name>A0AAV2MKQ3_KNICA</name>
<evidence type="ECO:0000313" key="2">
    <source>
        <dbReference type="EMBL" id="CAL1614022.1"/>
    </source>
</evidence>
<keyword evidence="3" id="KW-1185">Reference proteome</keyword>
<dbReference type="AlphaFoldDB" id="A0AAV2MKQ3"/>
<gene>
    <name evidence="2" type="ORF">KC01_LOCUS40122</name>
</gene>
<reference evidence="2 3" key="1">
    <citation type="submission" date="2024-04" db="EMBL/GenBank/DDBJ databases">
        <authorList>
            <person name="Waldvogel A.-M."/>
            <person name="Schoenle A."/>
        </authorList>
    </citation>
    <scope>NUCLEOTIDE SEQUENCE [LARGE SCALE GENOMIC DNA]</scope>
</reference>
<evidence type="ECO:0000256" key="1">
    <source>
        <dbReference type="SAM" id="MobiDB-lite"/>
    </source>
</evidence>
<accession>A0AAV2MKQ3</accession>
<evidence type="ECO:0000313" key="3">
    <source>
        <dbReference type="Proteomes" id="UP001497482"/>
    </source>
</evidence>
<feature type="region of interest" description="Disordered" evidence="1">
    <location>
        <begin position="56"/>
        <end position="138"/>
    </location>
</feature>
<dbReference type="EMBL" id="OZ035830">
    <property type="protein sequence ID" value="CAL1614022.1"/>
    <property type="molecule type" value="Genomic_DNA"/>
</dbReference>
<organism evidence="2 3">
    <name type="scientific">Knipowitschia caucasica</name>
    <name type="common">Caucasian dwarf goby</name>
    <name type="synonym">Pomatoschistus caucasicus</name>
    <dbReference type="NCBI Taxonomy" id="637954"/>
    <lineage>
        <taxon>Eukaryota</taxon>
        <taxon>Metazoa</taxon>
        <taxon>Chordata</taxon>
        <taxon>Craniata</taxon>
        <taxon>Vertebrata</taxon>
        <taxon>Euteleostomi</taxon>
        <taxon>Actinopterygii</taxon>
        <taxon>Neopterygii</taxon>
        <taxon>Teleostei</taxon>
        <taxon>Neoteleostei</taxon>
        <taxon>Acanthomorphata</taxon>
        <taxon>Gobiaria</taxon>
        <taxon>Gobiiformes</taxon>
        <taxon>Gobioidei</taxon>
        <taxon>Gobiidae</taxon>
        <taxon>Gobiinae</taxon>
        <taxon>Knipowitschia</taxon>
    </lineage>
</organism>
<protein>
    <submittedName>
        <fullName evidence="2">Uncharacterized protein</fullName>
    </submittedName>
</protein>
<sequence length="150" mass="16061">MYKMIECTVHRKQRRKRHGTPILAHAEIHYQGGCQRRCSTGGGALFRSSSSAPALPLQLFGSTPRPRLHAPAPAPRPGPGFTSRSRPRLHVPAPASRPGPGFTSRPRLHVPAPASRPGPGFTCRLHPPGPSYGPPPPSLVLFLGRLGSVP</sequence>
<proteinExistence type="predicted"/>
<dbReference type="Proteomes" id="UP001497482">
    <property type="component" value="Chromosome 8"/>
</dbReference>